<dbReference type="PANTHER" id="PTHR34501:SF9">
    <property type="entry name" value="MAJOR OUTER MEMBRANE PROTEIN P.IA"/>
    <property type="match status" value="1"/>
</dbReference>
<proteinExistence type="predicted"/>
<keyword evidence="7" id="KW-0406">Ion transport</keyword>
<evidence type="ECO:0000256" key="6">
    <source>
        <dbReference type="ARBA" id="ARBA00022729"/>
    </source>
</evidence>
<dbReference type="AlphaFoldDB" id="A0A554XEP9"/>
<dbReference type="PRINTS" id="PR00184">
    <property type="entry name" value="NEISSPPORIN"/>
</dbReference>
<evidence type="ECO:0000256" key="3">
    <source>
        <dbReference type="ARBA" id="ARBA00022448"/>
    </source>
</evidence>
<organism evidence="13 14">
    <name type="scientific">Tepidimonas charontis</name>
    <dbReference type="NCBI Taxonomy" id="2267262"/>
    <lineage>
        <taxon>Bacteria</taxon>
        <taxon>Pseudomonadati</taxon>
        <taxon>Pseudomonadota</taxon>
        <taxon>Betaproteobacteria</taxon>
        <taxon>Burkholderiales</taxon>
        <taxon>Tepidimonas</taxon>
    </lineage>
</organism>
<sequence>MKKTLLALAAALVASGAFAQSNVTLYGRVDLSVGSVKDDGTGATSNDLVNKTRGKTVTRMFHGGDGGLTTSRWGLRGTEDLGGGLKAGFQLENRFNADTGASQDPYFRGESSLSLMGGFGEVKLGRSTTVYDDVRTLGQSRDVFNSAFTASANGVFKSGGDYASRFDNKISYYSPNMGGFYAAIDYAFDEKAGVSEDKHALKFGYKDKAFEVALGHQNEKDKKDKYTVLAAMYDFGSFSMSGSINRRSGTAANGDDEEYALGVTVPMGAFAFSGGYAYSKTKHSTGGAKDGKANGFALGMTYSLSKRTRVYAGWRDVEVKNASGVKTKDERLYAVGVRHDF</sequence>
<keyword evidence="10" id="KW-0998">Cell outer membrane</keyword>
<dbReference type="RefSeq" id="WP_144328453.1">
    <property type="nucleotide sequence ID" value="NZ_VJON01000021.1"/>
</dbReference>
<keyword evidence="14" id="KW-1185">Reference proteome</keyword>
<keyword evidence="3" id="KW-0813">Transport</keyword>
<protein>
    <submittedName>
        <fullName evidence="13">Outer membrane porin protein 32</fullName>
    </submittedName>
</protein>
<evidence type="ECO:0000256" key="4">
    <source>
        <dbReference type="ARBA" id="ARBA00022452"/>
    </source>
</evidence>
<evidence type="ECO:0000256" key="11">
    <source>
        <dbReference type="SAM" id="SignalP"/>
    </source>
</evidence>
<name>A0A554XEP9_9BURK</name>
<keyword evidence="6 11" id="KW-0732">Signal</keyword>
<dbReference type="Gene3D" id="2.40.160.10">
    <property type="entry name" value="Porin"/>
    <property type="match status" value="1"/>
</dbReference>
<dbReference type="InterPro" id="IPR002299">
    <property type="entry name" value="Porin_Neis"/>
</dbReference>
<dbReference type="GO" id="GO:0046930">
    <property type="term" value="C:pore complex"/>
    <property type="evidence" value="ECO:0007669"/>
    <property type="project" value="UniProtKB-KW"/>
</dbReference>
<accession>A0A554XEP9</accession>
<dbReference type="InterPro" id="IPR023614">
    <property type="entry name" value="Porin_dom_sf"/>
</dbReference>
<evidence type="ECO:0000256" key="8">
    <source>
        <dbReference type="ARBA" id="ARBA00023114"/>
    </source>
</evidence>
<comment type="caution">
    <text evidence="13">The sequence shown here is derived from an EMBL/GenBank/DDBJ whole genome shotgun (WGS) entry which is preliminary data.</text>
</comment>
<dbReference type="Pfam" id="PF13609">
    <property type="entry name" value="Porin_4"/>
    <property type="match status" value="1"/>
</dbReference>
<feature type="signal peptide" evidence="11">
    <location>
        <begin position="1"/>
        <end position="19"/>
    </location>
</feature>
<keyword evidence="4" id="KW-1134">Transmembrane beta strand</keyword>
<evidence type="ECO:0000259" key="12">
    <source>
        <dbReference type="Pfam" id="PF13609"/>
    </source>
</evidence>
<keyword evidence="8" id="KW-0626">Porin</keyword>
<evidence type="ECO:0000256" key="5">
    <source>
        <dbReference type="ARBA" id="ARBA00022692"/>
    </source>
</evidence>
<dbReference type="GO" id="GO:0006811">
    <property type="term" value="P:monoatomic ion transport"/>
    <property type="evidence" value="ECO:0007669"/>
    <property type="project" value="UniProtKB-KW"/>
</dbReference>
<dbReference type="OrthoDB" id="6975458at2"/>
<keyword evidence="9" id="KW-0472">Membrane</keyword>
<dbReference type="InterPro" id="IPR050298">
    <property type="entry name" value="Gram-neg_bact_OMP"/>
</dbReference>
<dbReference type="SUPFAM" id="SSF56935">
    <property type="entry name" value="Porins"/>
    <property type="match status" value="1"/>
</dbReference>
<evidence type="ECO:0000256" key="1">
    <source>
        <dbReference type="ARBA" id="ARBA00004571"/>
    </source>
</evidence>
<gene>
    <name evidence="13" type="ORF">Tchar_01503</name>
</gene>
<evidence type="ECO:0000313" key="14">
    <source>
        <dbReference type="Proteomes" id="UP000318294"/>
    </source>
</evidence>
<dbReference type="InterPro" id="IPR033900">
    <property type="entry name" value="Gram_neg_porin_domain"/>
</dbReference>
<evidence type="ECO:0000256" key="7">
    <source>
        <dbReference type="ARBA" id="ARBA00023065"/>
    </source>
</evidence>
<feature type="chain" id="PRO_5021746705" evidence="11">
    <location>
        <begin position="20"/>
        <end position="341"/>
    </location>
</feature>
<dbReference type="Proteomes" id="UP000318294">
    <property type="component" value="Unassembled WGS sequence"/>
</dbReference>
<feature type="domain" description="Porin" evidence="12">
    <location>
        <begin position="7"/>
        <end position="321"/>
    </location>
</feature>
<dbReference type="GO" id="GO:0015288">
    <property type="term" value="F:porin activity"/>
    <property type="evidence" value="ECO:0007669"/>
    <property type="project" value="UniProtKB-KW"/>
</dbReference>
<comment type="subunit">
    <text evidence="2">Homotrimer.</text>
</comment>
<evidence type="ECO:0000256" key="10">
    <source>
        <dbReference type="ARBA" id="ARBA00023237"/>
    </source>
</evidence>
<reference evidence="13 14" key="1">
    <citation type="submission" date="2019-07" db="EMBL/GenBank/DDBJ databases">
        <title>Tepidimonas charontis SPSP-6 draft genome.</title>
        <authorList>
            <person name="Da Costa M.S."/>
            <person name="Froufe H.J.C."/>
            <person name="Egas C."/>
            <person name="Albuquerque L."/>
        </authorList>
    </citation>
    <scope>NUCLEOTIDE SEQUENCE [LARGE SCALE GENOMIC DNA]</scope>
    <source>
        <strain evidence="13 14">SPSP-6</strain>
    </source>
</reference>
<comment type="subcellular location">
    <subcellularLocation>
        <location evidence="1">Cell outer membrane</location>
        <topology evidence="1">Multi-pass membrane protein</topology>
    </subcellularLocation>
</comment>
<dbReference type="GO" id="GO:0009279">
    <property type="term" value="C:cell outer membrane"/>
    <property type="evidence" value="ECO:0007669"/>
    <property type="project" value="UniProtKB-SubCell"/>
</dbReference>
<evidence type="ECO:0000313" key="13">
    <source>
        <dbReference type="EMBL" id="TSE34295.1"/>
    </source>
</evidence>
<evidence type="ECO:0000256" key="9">
    <source>
        <dbReference type="ARBA" id="ARBA00023136"/>
    </source>
</evidence>
<dbReference type="PANTHER" id="PTHR34501">
    <property type="entry name" value="PROTEIN YDDL-RELATED"/>
    <property type="match status" value="1"/>
</dbReference>
<dbReference type="CDD" id="cd00342">
    <property type="entry name" value="gram_neg_porins"/>
    <property type="match status" value="1"/>
</dbReference>
<dbReference type="EMBL" id="VJON01000021">
    <property type="protein sequence ID" value="TSE34295.1"/>
    <property type="molecule type" value="Genomic_DNA"/>
</dbReference>
<keyword evidence="5" id="KW-0812">Transmembrane</keyword>
<evidence type="ECO:0000256" key="2">
    <source>
        <dbReference type="ARBA" id="ARBA00011233"/>
    </source>
</evidence>